<dbReference type="Proteomes" id="UP000070107">
    <property type="component" value="Unassembled WGS sequence"/>
</dbReference>
<keyword evidence="2" id="KW-1185">Reference proteome</keyword>
<dbReference type="AlphaFoldDB" id="A0A135HUE1"/>
<accession>A0A135HUE1</accession>
<proteinExistence type="predicted"/>
<dbReference type="OrthoDB" id="1684239at2"/>
<name>A0A135HUE1_9HYPH</name>
<evidence type="ECO:0008006" key="3">
    <source>
        <dbReference type="Google" id="ProtNLM"/>
    </source>
</evidence>
<dbReference type="EMBL" id="LNTU01000023">
    <property type="protein sequence ID" value="KXF76807.1"/>
    <property type="molecule type" value="Genomic_DNA"/>
</dbReference>
<dbReference type="InterPro" id="IPR018988">
    <property type="entry name" value="DUF2000"/>
</dbReference>
<dbReference type="STRING" id="1494590.ATN84_12380"/>
<evidence type="ECO:0000313" key="1">
    <source>
        <dbReference type="EMBL" id="KXF76807.1"/>
    </source>
</evidence>
<organism evidence="1 2">
    <name type="scientific">Paramesorhizobium deserti</name>
    <dbReference type="NCBI Taxonomy" id="1494590"/>
    <lineage>
        <taxon>Bacteria</taxon>
        <taxon>Pseudomonadati</taxon>
        <taxon>Pseudomonadota</taxon>
        <taxon>Alphaproteobacteria</taxon>
        <taxon>Hyphomicrobiales</taxon>
        <taxon>Phyllobacteriaceae</taxon>
        <taxon>Paramesorhizobium</taxon>
    </lineage>
</organism>
<protein>
    <recommendedName>
        <fullName evidence="3">DUF2000 domain-containing protein</fullName>
    </recommendedName>
</protein>
<gene>
    <name evidence="1" type="ORF">ATN84_12380</name>
</gene>
<comment type="caution">
    <text evidence="1">The sequence shown here is derived from an EMBL/GenBank/DDBJ whole genome shotgun (WGS) entry which is preliminary data.</text>
</comment>
<reference evidence="1 2" key="1">
    <citation type="submission" date="2015-11" db="EMBL/GenBank/DDBJ databases">
        <title>Draft genome sequence of Paramesorhizobium deserti A-3-E, a strain highly resistant to diverse beta-lactam antibiotics.</title>
        <authorList>
            <person name="Lv R."/>
            <person name="Yang X."/>
            <person name="Fang N."/>
            <person name="Guo J."/>
            <person name="Luo X."/>
            <person name="Peng F."/>
            <person name="Yang R."/>
            <person name="Cui Y."/>
            <person name="Fang C."/>
            <person name="Song Y."/>
        </authorList>
    </citation>
    <scope>NUCLEOTIDE SEQUENCE [LARGE SCALE GENOMIC DNA]</scope>
    <source>
        <strain evidence="1 2">A-3-E</strain>
    </source>
</reference>
<dbReference type="Pfam" id="PF09391">
    <property type="entry name" value="DUF2000"/>
    <property type="match status" value="1"/>
</dbReference>
<dbReference type="Gene3D" id="3.40.1490.10">
    <property type="entry name" value="Bit1"/>
    <property type="match status" value="1"/>
</dbReference>
<sequence>MTSDITHFETKIAIVVRDDLATWQKLNIASFLAGGIAGSYPELIGERYADASGRSYGPLIRQPILIFAATSDDLRKVLDRATNRGLQPSIYTRELFSTGNDRDNRAAVAAVPTEYLDLVGIGLHADRKLADKIVKGLSLHP</sequence>
<dbReference type="SUPFAM" id="SSF102462">
    <property type="entry name" value="Peptidyl-tRNA hydrolase II"/>
    <property type="match status" value="1"/>
</dbReference>
<evidence type="ECO:0000313" key="2">
    <source>
        <dbReference type="Proteomes" id="UP000070107"/>
    </source>
</evidence>
<dbReference type="RefSeq" id="WP_068882398.1">
    <property type="nucleotide sequence ID" value="NZ_LNTU01000023.1"/>
</dbReference>
<dbReference type="InterPro" id="IPR023476">
    <property type="entry name" value="Pep_tRNA_hydro_II_dom_sf"/>
</dbReference>